<organism evidence="2 3">
    <name type="scientific">Streptomyces fuscichromogenes</name>
    <dbReference type="NCBI Taxonomy" id="1324013"/>
    <lineage>
        <taxon>Bacteria</taxon>
        <taxon>Bacillati</taxon>
        <taxon>Actinomycetota</taxon>
        <taxon>Actinomycetes</taxon>
        <taxon>Kitasatosporales</taxon>
        <taxon>Streptomycetaceae</taxon>
        <taxon>Streptomyces</taxon>
    </lineage>
</organism>
<reference evidence="2" key="1">
    <citation type="journal article" date="2014" name="Int. J. Syst. Evol. Microbiol.">
        <title>Complete genome sequence of Corynebacterium casei LMG S-19264T (=DSM 44701T), isolated from a smear-ripened cheese.</title>
        <authorList>
            <consortium name="US DOE Joint Genome Institute (JGI-PGF)"/>
            <person name="Walter F."/>
            <person name="Albersmeier A."/>
            <person name="Kalinowski J."/>
            <person name="Ruckert C."/>
        </authorList>
    </citation>
    <scope>NUCLEOTIDE SEQUENCE</scope>
    <source>
        <strain evidence="2">CGMCC 4.7110</strain>
    </source>
</reference>
<comment type="caution">
    <text evidence="2">The sequence shown here is derived from an EMBL/GenBank/DDBJ whole genome shotgun (WGS) entry which is preliminary data.</text>
</comment>
<dbReference type="AlphaFoldDB" id="A0A917XEE4"/>
<proteinExistence type="predicted"/>
<gene>
    <name evidence="2" type="ORF">GCM10011578_044030</name>
</gene>
<evidence type="ECO:0000313" key="2">
    <source>
        <dbReference type="EMBL" id="GGN15850.1"/>
    </source>
</evidence>
<protein>
    <submittedName>
        <fullName evidence="2">Uncharacterized protein</fullName>
    </submittedName>
</protein>
<name>A0A917XEE4_9ACTN</name>
<accession>A0A917XEE4</accession>
<dbReference type="EMBL" id="BMML01000009">
    <property type="protein sequence ID" value="GGN15850.1"/>
    <property type="molecule type" value="Genomic_DNA"/>
</dbReference>
<reference evidence="2" key="2">
    <citation type="submission" date="2020-09" db="EMBL/GenBank/DDBJ databases">
        <authorList>
            <person name="Sun Q."/>
            <person name="Zhou Y."/>
        </authorList>
    </citation>
    <scope>NUCLEOTIDE SEQUENCE</scope>
    <source>
        <strain evidence="2">CGMCC 4.7110</strain>
    </source>
</reference>
<feature type="region of interest" description="Disordered" evidence="1">
    <location>
        <begin position="40"/>
        <end position="69"/>
    </location>
</feature>
<sequence length="180" mass="20847">MREDELRQLEEQLHQVLIASGFEWLTDAVQDSAAAGVPQERLLKRRRQSRQPESVSDGIGSEEPEYTTVSDYTQRQYRAGQRTGSVVISTRPMETRERVELLLDALHRMFVELPEVEESTLSFLGEGDDRRPPVFSVTFVPVDTDRRRLTQETVLSRERAELHRRGISQVIDRLREGIRE</sequence>
<dbReference type="Proteomes" id="UP000653411">
    <property type="component" value="Unassembled WGS sequence"/>
</dbReference>
<keyword evidence="3" id="KW-1185">Reference proteome</keyword>
<evidence type="ECO:0000313" key="3">
    <source>
        <dbReference type="Proteomes" id="UP000653411"/>
    </source>
</evidence>
<evidence type="ECO:0000256" key="1">
    <source>
        <dbReference type="SAM" id="MobiDB-lite"/>
    </source>
</evidence>